<dbReference type="PANTHER" id="PTHR35579">
    <property type="entry name" value="CRISPR SYSTEM CMS ENDORIBONUCLEASE CSM3"/>
    <property type="match status" value="1"/>
</dbReference>
<reference evidence="3" key="1">
    <citation type="journal article" date="2020" name="mSystems">
        <title>Genome- and Community-Level Interaction Insights into Carbon Utilization and Element Cycling Functions of Hydrothermarchaeota in Hydrothermal Sediment.</title>
        <authorList>
            <person name="Zhou Z."/>
            <person name="Liu Y."/>
            <person name="Xu W."/>
            <person name="Pan J."/>
            <person name="Luo Z.H."/>
            <person name="Li M."/>
        </authorList>
    </citation>
    <scope>NUCLEOTIDE SEQUENCE [LARGE SCALE GENOMIC DNA]</scope>
    <source>
        <strain evidence="3">SpSt-1179</strain>
    </source>
</reference>
<feature type="domain" description="CRISPR type III-associated protein" evidence="2">
    <location>
        <begin position="48"/>
        <end position="234"/>
    </location>
</feature>
<gene>
    <name evidence="3" type="ORF">ENN47_00475</name>
</gene>
<organism evidence="3">
    <name type="scientific">Mesotoga infera</name>
    <dbReference type="NCBI Taxonomy" id="1236046"/>
    <lineage>
        <taxon>Bacteria</taxon>
        <taxon>Thermotogati</taxon>
        <taxon>Thermotogota</taxon>
        <taxon>Thermotogae</taxon>
        <taxon>Kosmotogales</taxon>
        <taxon>Kosmotogaceae</taxon>
        <taxon>Mesotoga</taxon>
    </lineage>
</organism>
<keyword evidence="1" id="KW-0051">Antiviral defense</keyword>
<name>A0A7C1H4I4_9BACT</name>
<protein>
    <recommendedName>
        <fullName evidence="2">CRISPR type III-associated protein domain-containing protein</fullName>
    </recommendedName>
</protein>
<evidence type="ECO:0000256" key="1">
    <source>
        <dbReference type="ARBA" id="ARBA00023118"/>
    </source>
</evidence>
<evidence type="ECO:0000313" key="3">
    <source>
        <dbReference type="EMBL" id="HDP76666.1"/>
    </source>
</evidence>
<dbReference type="PANTHER" id="PTHR35579:SF3">
    <property type="entry name" value="CRISPR SYSTEM CMS ENDORIBONUCLEASE CSM3"/>
    <property type="match status" value="1"/>
</dbReference>
<evidence type="ECO:0000259" key="2">
    <source>
        <dbReference type="Pfam" id="PF03787"/>
    </source>
</evidence>
<dbReference type="EMBL" id="DSBT01000016">
    <property type="protein sequence ID" value="HDP76666.1"/>
    <property type="molecule type" value="Genomic_DNA"/>
</dbReference>
<dbReference type="Proteomes" id="UP000886198">
    <property type="component" value="Unassembled WGS sequence"/>
</dbReference>
<dbReference type="InterPro" id="IPR052216">
    <property type="entry name" value="CRISPR_Csm3_endoribonuclease"/>
</dbReference>
<sequence>MSTLFGELRSHIKIDYSLEPRTAFVIRAGGDSPDPTAPDNPFVRISTPYGYSIYVPGSSMKGVFRSHIEGILKAMSKDVCGFSHKRGADCGKKKIEKEIKMIFLESEDDGLQRYQNSCYSCKMFGSTAVGSIVKFDDLFPYRPEDTPEEKMKAVTEIEKYLNIRHGIKIDRKSGSVAGGALYDIECLSGGKFFGSIFLKNPERWQLALLFKTFTHINHGYQKAGGQKSRGFGHVHLEIEKISCLSKYRDKIAFSSLDGNRGFIDDPLSVIKSLDVFPPYSFEFSGEALEKFELDINSTLSRAW</sequence>
<accession>A0A7C1H4I4</accession>
<dbReference type="InterPro" id="IPR005537">
    <property type="entry name" value="RAMP_III_fam"/>
</dbReference>
<comment type="caution">
    <text evidence="3">The sequence shown here is derived from an EMBL/GenBank/DDBJ whole genome shotgun (WGS) entry which is preliminary data.</text>
</comment>
<dbReference type="AlphaFoldDB" id="A0A7C1H4I4"/>
<dbReference type="Pfam" id="PF03787">
    <property type="entry name" value="RAMPs"/>
    <property type="match status" value="1"/>
</dbReference>
<dbReference type="GO" id="GO:0051607">
    <property type="term" value="P:defense response to virus"/>
    <property type="evidence" value="ECO:0007669"/>
    <property type="project" value="UniProtKB-KW"/>
</dbReference>
<proteinExistence type="predicted"/>